<gene>
    <name evidence="1" type="ORF">Patl1_00816</name>
</gene>
<evidence type="ECO:0000313" key="1">
    <source>
        <dbReference type="EMBL" id="KAJ0112632.1"/>
    </source>
</evidence>
<keyword evidence="2" id="KW-1185">Reference proteome</keyword>
<sequence>MEKRCKFWLPKKNRFCANLPLNDSIFCGNHNPRSDNQWIPCPIDPSQASMPEKKMKVNKWTPTQVEDNVTSEMKRNTVYSLTVPEFLKLPFQEKHVVQQASILGNLEEFRVLKNSVGMDQDDEERPAVVEFGAGRGYLTQMLADCYGTKRVFLIERKSYKLKADRSLRQKESLTIERLRIDIEDLNLNAVESLRGIPYVAIGKHLCGPATDLTLRCCLAREVSQENVEQSSGKHHMRGLSIATCCHHLCQWKHYINKKYVSSLGIAKEEFHAITWFTSWAVDADHGSDDFDVTESKLNLESIGKEVGGEVTGGVEEIVRNMKAVERAVLGFKCKQIIDMGRLMWIKERGLETEFVKYVPAAISPENHLLIARFT</sequence>
<dbReference type="Proteomes" id="UP001164250">
    <property type="component" value="Chromosome 1"/>
</dbReference>
<dbReference type="EMBL" id="CM047897">
    <property type="protein sequence ID" value="KAJ0112632.1"/>
    <property type="molecule type" value="Genomic_DNA"/>
</dbReference>
<name>A0ACC1CAU4_9ROSI</name>
<comment type="caution">
    <text evidence="1">The sequence shown here is derived from an EMBL/GenBank/DDBJ whole genome shotgun (WGS) entry which is preliminary data.</text>
</comment>
<protein>
    <submittedName>
        <fullName evidence="1">Uncharacterized protein</fullName>
    </submittedName>
</protein>
<evidence type="ECO:0000313" key="2">
    <source>
        <dbReference type="Proteomes" id="UP001164250"/>
    </source>
</evidence>
<proteinExistence type="predicted"/>
<reference evidence="2" key="1">
    <citation type="journal article" date="2023" name="G3 (Bethesda)">
        <title>Genome assembly and association tests identify interacting loci associated with vigor, precocity, and sex in interspecific pistachio rootstocks.</title>
        <authorList>
            <person name="Palmer W."/>
            <person name="Jacygrad E."/>
            <person name="Sagayaradj S."/>
            <person name="Cavanaugh K."/>
            <person name="Han R."/>
            <person name="Bertier L."/>
            <person name="Beede B."/>
            <person name="Kafkas S."/>
            <person name="Golino D."/>
            <person name="Preece J."/>
            <person name="Michelmore R."/>
        </authorList>
    </citation>
    <scope>NUCLEOTIDE SEQUENCE [LARGE SCALE GENOMIC DNA]</scope>
</reference>
<accession>A0ACC1CAU4</accession>
<organism evidence="1 2">
    <name type="scientific">Pistacia atlantica</name>
    <dbReference type="NCBI Taxonomy" id="434234"/>
    <lineage>
        <taxon>Eukaryota</taxon>
        <taxon>Viridiplantae</taxon>
        <taxon>Streptophyta</taxon>
        <taxon>Embryophyta</taxon>
        <taxon>Tracheophyta</taxon>
        <taxon>Spermatophyta</taxon>
        <taxon>Magnoliopsida</taxon>
        <taxon>eudicotyledons</taxon>
        <taxon>Gunneridae</taxon>
        <taxon>Pentapetalae</taxon>
        <taxon>rosids</taxon>
        <taxon>malvids</taxon>
        <taxon>Sapindales</taxon>
        <taxon>Anacardiaceae</taxon>
        <taxon>Pistacia</taxon>
    </lineage>
</organism>